<reference evidence="2" key="2">
    <citation type="submission" date="2021-08" db="EMBL/GenBank/DDBJ databases">
        <authorList>
            <person name="Gostincar C."/>
            <person name="Sun X."/>
            <person name="Song Z."/>
            <person name="Gunde-Cimerman N."/>
        </authorList>
    </citation>
    <scope>NUCLEOTIDE SEQUENCE</scope>
    <source>
        <strain evidence="2">EXF-9298</strain>
    </source>
</reference>
<gene>
    <name evidence="2" type="ORF">KCU98_g15056</name>
</gene>
<evidence type="ECO:0000256" key="1">
    <source>
        <dbReference type="SAM" id="MobiDB-lite"/>
    </source>
</evidence>
<keyword evidence="3" id="KW-1185">Reference proteome</keyword>
<sequence>MPYHRLPTVNLFTVSDSRIQTDETDDAWVFGLPLSPNRRVSGPQDNTADDAYDEGITAEDMEGFVGQMDETLRGQGFSKSNHELDAQEEKLVDM</sequence>
<feature type="region of interest" description="Disordered" evidence="1">
    <location>
        <begin position="72"/>
        <end position="94"/>
    </location>
</feature>
<dbReference type="AlphaFoldDB" id="A0A9P8FDV5"/>
<reference evidence="2" key="1">
    <citation type="journal article" date="2021" name="J Fungi (Basel)">
        <title>Virulence traits and population genomics of the black yeast Aureobasidium melanogenum.</title>
        <authorList>
            <person name="Cernosa A."/>
            <person name="Sun X."/>
            <person name="Gostincar C."/>
            <person name="Fang C."/>
            <person name="Gunde-Cimerman N."/>
            <person name="Song Z."/>
        </authorList>
    </citation>
    <scope>NUCLEOTIDE SEQUENCE</scope>
    <source>
        <strain evidence="2">EXF-9298</strain>
    </source>
</reference>
<evidence type="ECO:0000313" key="3">
    <source>
        <dbReference type="Proteomes" id="UP000729357"/>
    </source>
</evidence>
<proteinExistence type="predicted"/>
<feature type="compositionally biased region" description="Basic and acidic residues" evidence="1">
    <location>
        <begin position="80"/>
        <end position="94"/>
    </location>
</feature>
<accession>A0A9P8FDV5</accession>
<comment type="caution">
    <text evidence="2">The sequence shown here is derived from an EMBL/GenBank/DDBJ whole genome shotgun (WGS) entry which is preliminary data.</text>
</comment>
<evidence type="ECO:0000313" key="2">
    <source>
        <dbReference type="EMBL" id="KAG9969515.1"/>
    </source>
</evidence>
<dbReference type="Proteomes" id="UP000729357">
    <property type="component" value="Unassembled WGS sequence"/>
</dbReference>
<name>A0A9P8FDV5_AURME</name>
<feature type="non-terminal residue" evidence="2">
    <location>
        <position position="94"/>
    </location>
</feature>
<protein>
    <submittedName>
        <fullName evidence="2">Uncharacterized protein</fullName>
    </submittedName>
</protein>
<organism evidence="2 3">
    <name type="scientific">Aureobasidium melanogenum</name>
    <name type="common">Aureobasidium pullulans var. melanogenum</name>
    <dbReference type="NCBI Taxonomy" id="46634"/>
    <lineage>
        <taxon>Eukaryota</taxon>
        <taxon>Fungi</taxon>
        <taxon>Dikarya</taxon>
        <taxon>Ascomycota</taxon>
        <taxon>Pezizomycotina</taxon>
        <taxon>Dothideomycetes</taxon>
        <taxon>Dothideomycetidae</taxon>
        <taxon>Dothideales</taxon>
        <taxon>Saccotheciaceae</taxon>
        <taxon>Aureobasidium</taxon>
    </lineage>
</organism>
<dbReference type="EMBL" id="JAHFXS010003113">
    <property type="protein sequence ID" value="KAG9969515.1"/>
    <property type="molecule type" value="Genomic_DNA"/>
</dbReference>